<evidence type="ECO:0000256" key="2">
    <source>
        <dbReference type="SAM" id="Phobius"/>
    </source>
</evidence>
<keyword evidence="2" id="KW-0472">Membrane</keyword>
<feature type="transmembrane region" description="Helical" evidence="2">
    <location>
        <begin position="732"/>
        <end position="754"/>
    </location>
</feature>
<keyword evidence="2" id="KW-0812">Transmembrane</keyword>
<dbReference type="Pfam" id="PF00400">
    <property type="entry name" value="WD40"/>
    <property type="match status" value="1"/>
</dbReference>
<dbReference type="NCBIfam" id="NF047832">
    <property type="entry name" value="caspase_w_EACC1"/>
    <property type="match status" value="1"/>
</dbReference>
<feature type="region of interest" description="Disordered" evidence="1">
    <location>
        <begin position="422"/>
        <end position="441"/>
    </location>
</feature>
<dbReference type="SUPFAM" id="SSF50998">
    <property type="entry name" value="Quinoprotein alcohol dehydrogenase-like"/>
    <property type="match status" value="1"/>
</dbReference>
<dbReference type="InterPro" id="IPR011047">
    <property type="entry name" value="Quinoprotein_ADH-like_sf"/>
</dbReference>
<feature type="region of interest" description="Disordered" evidence="1">
    <location>
        <begin position="242"/>
        <end position="264"/>
    </location>
</feature>
<dbReference type="InterPro" id="IPR027417">
    <property type="entry name" value="P-loop_NTPase"/>
</dbReference>
<evidence type="ECO:0000259" key="3">
    <source>
        <dbReference type="Pfam" id="PF20703"/>
    </source>
</evidence>
<reference evidence="4 5" key="1">
    <citation type="submission" date="2019-10" db="EMBL/GenBank/DDBJ databases">
        <title>Nocardia macrotermitis sp. nov. and Nocardia aurantia sp. nov., isolated from the gut of fungus growing-termite Macrotermes natalensis.</title>
        <authorList>
            <person name="Benndorf R."/>
            <person name="Schwitalla J."/>
            <person name="Martin K."/>
            <person name="De Beer W."/>
            <person name="Kaster A.-K."/>
            <person name="Vollmers J."/>
            <person name="Poulsen M."/>
            <person name="Beemelmanns C."/>
        </authorList>
    </citation>
    <scope>NUCLEOTIDE SEQUENCE [LARGE SCALE GENOMIC DNA]</scope>
    <source>
        <strain evidence="4 5">RB20</strain>
    </source>
</reference>
<feature type="domain" description="Novel STAND NTPase 1" evidence="3">
    <location>
        <begin position="260"/>
        <end position="682"/>
    </location>
</feature>
<gene>
    <name evidence="4" type="ORF">NRB20_70510</name>
</gene>
<accession>A0A7K0DE20</accession>
<dbReference type="Pfam" id="PF20703">
    <property type="entry name" value="nSTAND1"/>
    <property type="match status" value="1"/>
</dbReference>
<dbReference type="Gene3D" id="2.130.10.10">
    <property type="entry name" value="YVTN repeat-like/Quinoprotein amine dehydrogenase"/>
    <property type="match status" value="1"/>
</dbReference>
<dbReference type="EMBL" id="WEGK01000024">
    <property type="protein sequence ID" value="MQY23918.1"/>
    <property type="molecule type" value="Genomic_DNA"/>
</dbReference>
<dbReference type="InterPro" id="IPR015943">
    <property type="entry name" value="WD40/YVTN_repeat-like_dom_sf"/>
</dbReference>
<protein>
    <recommendedName>
        <fullName evidence="3">Novel STAND NTPase 1 domain-containing protein</fullName>
    </recommendedName>
</protein>
<sequence length="1198" mass="126425">MTDLSGDGVRILVLATATHTDAALPPLPTVARTYDDLRAAFVERCGAAPENVVGVLNPPDARTMAAAIAEEAARARSVLVVYFIGHGLRGPGGELFLAAVETGELVPGLAAHQALSFGALAQAVQRCRAPAVAVILDCCFSGIATLDADTASIREFASGAHGRSLIASAEHLASAPAGQRHTAFTGALLRLLEQGDPREPAWLTLNTLASGLHRLLRETQKGPLPRINVGDRSGELVIAPNPAAATSEEPAREPVPGRSPYPGLASFGPEDAGMFFGRDAMLEVLLTEMSAAVRDGAPRVLVGASGSGKTSLLNAGFIAAVRDRGLPGLAESAGSPIRRCTPGADPLQRLANALDAPDARDMIEHDPEQIVEFADRLLADRPESTLVLIVDQLEELFTLGASRADRTAFLTALNALAAPRVDTAPRADGGPRTDVASGADAAPRAHAASRVLVLTALRADFYGHAATHPELVAALRNHQILIDPMTRAELREAIEKPASGNGWTLTDGLTDVILNDLGQDSTAAAAALPLLSHAMLSTWTRRDGNRLTVAGYRDTGGIASAIRQSAEAVYTDADTAGRHALRMMLPRLIRVGVDGDADTAQPADHATLTHGIDPDTARNMVSCLVEARLITVDRDTIRLSHEALLREWPRLREWIDTDREWLHRSQRFIADSRIWRQSGSDPAFLYRGTQLAAIRDRAIPADRDPIEADPTATEFLTAATRSENRRTLQRRAFVGTLLVLVVALTAVTGVALWARNQANHQRDVAASRLAAFRATQLRETQPALSQQLAFAGYRIAATDEARQALAQSAGAPRRTLLAPDPAMSSLTTDGAILAVAYRNGTIVVLDSAQPRTGSYPATTIPEEVTALAFEPGTTRLAVGTRNGVTLWDVGHADRIPMRIASLPGARVVNSLAWSPDGAELAAATDSGVVRLPITAAGEVRGQSSSVALRGRVTAVEYSADGAYIAAGDAVGEVWLGQRTQRDLGVVGVVPDGPVIRTIQFTVRNDLAILAGVDVLVVDAATRKLRYAGYDTRNKTKLNIDIDYSNGGETAGGEIRVATTALRLFDSGDSLAAQWMLSGYRNGGLSEELGDSYSIIPAAGTAGSSGATRMAGTGPVISIQVVRRAGIASAITISSDGTVLEWADPLGSSQGESGNMSAPASSVDIDKITSALCRDSASTLTPPEWSKYLPEATYRNPCR</sequence>
<dbReference type="AlphaFoldDB" id="A0A7K0DE20"/>
<dbReference type="InterPro" id="IPR049052">
    <property type="entry name" value="nSTAND1"/>
</dbReference>
<dbReference type="InterPro" id="IPR001680">
    <property type="entry name" value="WD40_rpt"/>
</dbReference>
<evidence type="ECO:0000313" key="4">
    <source>
        <dbReference type="EMBL" id="MQY23918.1"/>
    </source>
</evidence>
<dbReference type="OrthoDB" id="134501at2"/>
<organism evidence="4 5">
    <name type="scientific">Nocardia macrotermitis</name>
    <dbReference type="NCBI Taxonomy" id="2585198"/>
    <lineage>
        <taxon>Bacteria</taxon>
        <taxon>Bacillati</taxon>
        <taxon>Actinomycetota</taxon>
        <taxon>Actinomycetes</taxon>
        <taxon>Mycobacteriales</taxon>
        <taxon>Nocardiaceae</taxon>
        <taxon>Nocardia</taxon>
    </lineage>
</organism>
<evidence type="ECO:0000256" key="1">
    <source>
        <dbReference type="SAM" id="MobiDB-lite"/>
    </source>
</evidence>
<dbReference type="RefSeq" id="WP_153415652.1">
    <property type="nucleotide sequence ID" value="NZ_WEGK01000024.1"/>
</dbReference>
<proteinExistence type="predicted"/>
<dbReference type="Gene3D" id="3.40.50.1460">
    <property type="match status" value="1"/>
</dbReference>
<dbReference type="SUPFAM" id="SSF52540">
    <property type="entry name" value="P-loop containing nucleoside triphosphate hydrolases"/>
    <property type="match status" value="1"/>
</dbReference>
<keyword evidence="2" id="KW-1133">Transmembrane helix</keyword>
<dbReference type="Proteomes" id="UP000438448">
    <property type="component" value="Unassembled WGS sequence"/>
</dbReference>
<name>A0A7K0DE20_9NOCA</name>
<comment type="caution">
    <text evidence="4">The sequence shown here is derived from an EMBL/GenBank/DDBJ whole genome shotgun (WGS) entry which is preliminary data.</text>
</comment>
<keyword evidence="5" id="KW-1185">Reference proteome</keyword>
<evidence type="ECO:0000313" key="5">
    <source>
        <dbReference type="Proteomes" id="UP000438448"/>
    </source>
</evidence>